<accession>A0A9P5Q1Y7</accession>
<dbReference type="CDD" id="cd00066">
    <property type="entry name" value="G-alpha"/>
    <property type="match status" value="1"/>
</dbReference>
<dbReference type="PRINTS" id="PR00318">
    <property type="entry name" value="GPROTEINA"/>
</dbReference>
<sequence>MGNWIYQARKRAKARKAKARSDAIDIQIEEDSKQFKRECKILLLGLDESGKSTILKQMRIITMQGFPDAERATYRNIVYRNVIDSAQAVIVAMRELCTDSAVYESNRTLVDKITSYRLDETTASTLFWDIANTIHQFWEGLVMSKVISEHDSTLYRLDDAFYFLSHVLRIGSPNYLPTETDILRAQHKCTKPTENRFSIGQLSLHIFDIGNQRSERRKWIHCFESVTSIFFCTSLSEYDQSEMTDSLILFESIINSRWFLRTSILLFLTNLDVLKRKLPKISLERYFPEYSGGDDVNKAAKYILWKFMQANRARLSVYPHLTQLTDISTIHLAFAGVKETILQNALKDSGIL</sequence>
<dbReference type="SUPFAM" id="SSF47895">
    <property type="entry name" value="Transducin (alpha subunit), insertion domain"/>
    <property type="match status" value="1"/>
</dbReference>
<keyword evidence="3 7" id="KW-0460">Magnesium</keyword>
<dbReference type="PANTHER" id="PTHR10218:SF369">
    <property type="entry name" value="GUANINE NUCLEOTIDE-BINDING PROTEIN ALPHA-2 SUBUNIT"/>
    <property type="match status" value="1"/>
</dbReference>
<reference evidence="8" key="1">
    <citation type="submission" date="2020-11" db="EMBL/GenBank/DDBJ databases">
        <authorList>
            <consortium name="DOE Joint Genome Institute"/>
            <person name="Ahrendt S."/>
            <person name="Riley R."/>
            <person name="Andreopoulos W."/>
            <person name="Labutti K."/>
            <person name="Pangilinan J."/>
            <person name="Ruiz-Duenas F.J."/>
            <person name="Barrasa J.M."/>
            <person name="Sanchez-Garcia M."/>
            <person name="Camarero S."/>
            <person name="Miyauchi S."/>
            <person name="Serrano A."/>
            <person name="Linde D."/>
            <person name="Babiker R."/>
            <person name="Drula E."/>
            <person name="Ayuso-Fernandez I."/>
            <person name="Pacheco R."/>
            <person name="Padilla G."/>
            <person name="Ferreira P."/>
            <person name="Barriuso J."/>
            <person name="Kellner H."/>
            <person name="Castanera R."/>
            <person name="Alfaro M."/>
            <person name="Ramirez L."/>
            <person name="Pisabarro A.G."/>
            <person name="Kuo A."/>
            <person name="Tritt A."/>
            <person name="Lipzen A."/>
            <person name="He G."/>
            <person name="Yan M."/>
            <person name="Ng V."/>
            <person name="Cullen D."/>
            <person name="Martin F."/>
            <person name="Rosso M.-N."/>
            <person name="Henrissat B."/>
            <person name="Hibbett D."/>
            <person name="Martinez A.T."/>
            <person name="Grigoriev I.V."/>
        </authorList>
    </citation>
    <scope>NUCLEOTIDE SEQUENCE</scope>
    <source>
        <strain evidence="8">AH 40177</strain>
    </source>
</reference>
<evidence type="ECO:0000256" key="1">
    <source>
        <dbReference type="ARBA" id="ARBA00022723"/>
    </source>
</evidence>
<dbReference type="SMART" id="SM00275">
    <property type="entry name" value="G_alpha"/>
    <property type="match status" value="1"/>
</dbReference>
<feature type="binding site" evidence="6">
    <location>
        <begin position="48"/>
        <end position="53"/>
    </location>
    <ligand>
        <name>GTP</name>
        <dbReference type="ChEBI" id="CHEBI:37565"/>
    </ligand>
</feature>
<evidence type="ECO:0000256" key="6">
    <source>
        <dbReference type="PIRSR" id="PIRSR601019-1"/>
    </source>
</evidence>
<dbReference type="Gene3D" id="3.40.50.300">
    <property type="entry name" value="P-loop containing nucleotide triphosphate hydrolases"/>
    <property type="match status" value="1"/>
</dbReference>
<evidence type="ECO:0000313" key="8">
    <source>
        <dbReference type="EMBL" id="KAF9072627.1"/>
    </source>
</evidence>
<dbReference type="GO" id="GO:0031683">
    <property type="term" value="F:G-protein beta/gamma-subunit complex binding"/>
    <property type="evidence" value="ECO:0007669"/>
    <property type="project" value="InterPro"/>
</dbReference>
<proteinExistence type="predicted"/>
<evidence type="ECO:0000256" key="7">
    <source>
        <dbReference type="PIRSR" id="PIRSR601019-2"/>
    </source>
</evidence>
<name>A0A9P5Q1Y7_9AGAR</name>
<dbReference type="FunFam" id="3.40.50.300:FF:000692">
    <property type="entry name" value="Guanine nucleotide-binding protein subunit alpha"/>
    <property type="match status" value="1"/>
</dbReference>
<keyword evidence="5" id="KW-0807">Transducer</keyword>
<keyword evidence="9" id="KW-1185">Reference proteome</keyword>
<dbReference type="InterPro" id="IPR001019">
    <property type="entry name" value="Gprotein_alpha_su"/>
</dbReference>
<feature type="binding site" evidence="7">
    <location>
        <position position="52"/>
    </location>
    <ligand>
        <name>Mg(2+)</name>
        <dbReference type="ChEBI" id="CHEBI:18420"/>
    </ligand>
</feature>
<keyword evidence="4 6" id="KW-0342">GTP-binding</keyword>
<dbReference type="GO" id="GO:0001664">
    <property type="term" value="F:G protein-coupled receptor binding"/>
    <property type="evidence" value="ECO:0007669"/>
    <property type="project" value="TreeGrafter"/>
</dbReference>
<keyword evidence="1 7" id="KW-0479">Metal-binding</keyword>
<dbReference type="GO" id="GO:0005834">
    <property type="term" value="C:heterotrimeric G-protein complex"/>
    <property type="evidence" value="ECO:0007669"/>
    <property type="project" value="TreeGrafter"/>
</dbReference>
<evidence type="ECO:0000256" key="5">
    <source>
        <dbReference type="ARBA" id="ARBA00023224"/>
    </source>
</evidence>
<dbReference type="PANTHER" id="PTHR10218">
    <property type="entry name" value="GTP-BINDING PROTEIN ALPHA SUBUNIT"/>
    <property type="match status" value="1"/>
</dbReference>
<dbReference type="SUPFAM" id="SSF52540">
    <property type="entry name" value="P-loop containing nucleoside triphosphate hydrolases"/>
    <property type="match status" value="1"/>
</dbReference>
<dbReference type="AlphaFoldDB" id="A0A9P5Q1Y7"/>
<gene>
    <name evidence="8" type="ORF">BDP27DRAFT_1320308</name>
</gene>
<evidence type="ECO:0000256" key="2">
    <source>
        <dbReference type="ARBA" id="ARBA00022741"/>
    </source>
</evidence>
<protein>
    <submittedName>
        <fullName evidence="8">Heterotrimeric G-protein alpha subunit, GPA3-like protein</fullName>
    </submittedName>
</protein>
<evidence type="ECO:0000313" key="9">
    <source>
        <dbReference type="Proteomes" id="UP000772434"/>
    </source>
</evidence>
<dbReference type="InterPro" id="IPR011025">
    <property type="entry name" value="GproteinA_insert"/>
</dbReference>
<dbReference type="GO" id="GO:0046872">
    <property type="term" value="F:metal ion binding"/>
    <property type="evidence" value="ECO:0007669"/>
    <property type="project" value="UniProtKB-KW"/>
</dbReference>
<dbReference type="GO" id="GO:0003924">
    <property type="term" value="F:GTPase activity"/>
    <property type="evidence" value="ECO:0007669"/>
    <property type="project" value="InterPro"/>
</dbReference>
<keyword evidence="2 6" id="KW-0547">Nucleotide-binding</keyword>
<dbReference type="InterPro" id="IPR027417">
    <property type="entry name" value="P-loop_NTPase"/>
</dbReference>
<dbReference type="EMBL" id="JADNRY010000023">
    <property type="protein sequence ID" value="KAF9072627.1"/>
    <property type="molecule type" value="Genomic_DNA"/>
</dbReference>
<comment type="caution">
    <text evidence="8">The sequence shown here is derived from an EMBL/GenBank/DDBJ whole genome shotgun (WGS) entry which is preliminary data.</text>
</comment>
<feature type="binding site" evidence="6">
    <location>
        <begin position="208"/>
        <end position="212"/>
    </location>
    <ligand>
        <name>GTP</name>
        <dbReference type="ChEBI" id="CHEBI:37565"/>
    </ligand>
</feature>
<dbReference type="GO" id="GO:0005525">
    <property type="term" value="F:GTP binding"/>
    <property type="evidence" value="ECO:0007669"/>
    <property type="project" value="UniProtKB-KW"/>
</dbReference>
<dbReference type="OrthoDB" id="5817230at2759"/>
<dbReference type="Gene3D" id="1.10.400.10">
    <property type="entry name" value="GI Alpha 1, domain 2-like"/>
    <property type="match status" value="1"/>
</dbReference>
<organism evidence="8 9">
    <name type="scientific">Rhodocollybia butyracea</name>
    <dbReference type="NCBI Taxonomy" id="206335"/>
    <lineage>
        <taxon>Eukaryota</taxon>
        <taxon>Fungi</taxon>
        <taxon>Dikarya</taxon>
        <taxon>Basidiomycota</taxon>
        <taxon>Agaricomycotina</taxon>
        <taxon>Agaricomycetes</taxon>
        <taxon>Agaricomycetidae</taxon>
        <taxon>Agaricales</taxon>
        <taxon>Marasmiineae</taxon>
        <taxon>Omphalotaceae</taxon>
        <taxon>Rhodocollybia</taxon>
    </lineage>
</organism>
<dbReference type="Pfam" id="PF00503">
    <property type="entry name" value="G-alpha"/>
    <property type="match status" value="1"/>
</dbReference>
<dbReference type="PROSITE" id="PS51882">
    <property type="entry name" value="G_ALPHA"/>
    <property type="match status" value="1"/>
</dbReference>
<dbReference type="Proteomes" id="UP000772434">
    <property type="component" value="Unassembled WGS sequence"/>
</dbReference>
<evidence type="ECO:0000256" key="3">
    <source>
        <dbReference type="ARBA" id="ARBA00022842"/>
    </source>
</evidence>
<evidence type="ECO:0000256" key="4">
    <source>
        <dbReference type="ARBA" id="ARBA00023134"/>
    </source>
</evidence>
<dbReference type="GO" id="GO:0007189">
    <property type="term" value="P:adenylate cyclase-activating G protein-coupled receptor signaling pathway"/>
    <property type="evidence" value="ECO:0007669"/>
    <property type="project" value="TreeGrafter"/>
</dbReference>
<dbReference type="GO" id="GO:0005737">
    <property type="term" value="C:cytoplasm"/>
    <property type="evidence" value="ECO:0007669"/>
    <property type="project" value="TreeGrafter"/>
</dbReference>